<dbReference type="AlphaFoldDB" id="A0AAU9PPG8"/>
<evidence type="ECO:0000256" key="1">
    <source>
        <dbReference type="SAM" id="MobiDB-lite"/>
    </source>
</evidence>
<keyword evidence="3" id="KW-1185">Reference proteome</keyword>
<evidence type="ECO:0000313" key="2">
    <source>
        <dbReference type="EMBL" id="CAH1451947.1"/>
    </source>
</evidence>
<accession>A0AAU9PPG8</accession>
<proteinExistence type="predicted"/>
<reference evidence="2 3" key="1">
    <citation type="submission" date="2022-01" db="EMBL/GenBank/DDBJ databases">
        <authorList>
            <person name="Xiong W."/>
            <person name="Schranz E."/>
        </authorList>
    </citation>
    <scope>NUCLEOTIDE SEQUENCE [LARGE SCALE GENOMIC DNA]</scope>
</reference>
<dbReference type="Proteomes" id="UP001157418">
    <property type="component" value="Unassembled WGS sequence"/>
</dbReference>
<organism evidence="2 3">
    <name type="scientific">Lactuca virosa</name>
    <dbReference type="NCBI Taxonomy" id="75947"/>
    <lineage>
        <taxon>Eukaryota</taxon>
        <taxon>Viridiplantae</taxon>
        <taxon>Streptophyta</taxon>
        <taxon>Embryophyta</taxon>
        <taxon>Tracheophyta</taxon>
        <taxon>Spermatophyta</taxon>
        <taxon>Magnoliopsida</taxon>
        <taxon>eudicotyledons</taxon>
        <taxon>Gunneridae</taxon>
        <taxon>Pentapetalae</taxon>
        <taxon>asterids</taxon>
        <taxon>campanulids</taxon>
        <taxon>Asterales</taxon>
        <taxon>Asteraceae</taxon>
        <taxon>Cichorioideae</taxon>
        <taxon>Cichorieae</taxon>
        <taxon>Lactucinae</taxon>
        <taxon>Lactuca</taxon>
    </lineage>
</organism>
<protein>
    <submittedName>
        <fullName evidence="2">Uncharacterized protein</fullName>
    </submittedName>
</protein>
<evidence type="ECO:0000313" key="3">
    <source>
        <dbReference type="Proteomes" id="UP001157418"/>
    </source>
</evidence>
<name>A0AAU9PPG8_9ASTR</name>
<comment type="caution">
    <text evidence="2">The sequence shown here is derived from an EMBL/GenBank/DDBJ whole genome shotgun (WGS) entry which is preliminary data.</text>
</comment>
<gene>
    <name evidence="2" type="ORF">LVIROSA_LOCUS37275</name>
</gene>
<sequence>MRFKKGSKMEVMNNVSYYDYEGGVEKVSRRFIKPFVRKKIGSKICQEEEEDASRKQKRASPFCSSVHESSQKVKPGSQRRYVSCDSYKKSYKIGGMHLLLPKIQTRF</sequence>
<feature type="region of interest" description="Disordered" evidence="1">
    <location>
        <begin position="46"/>
        <end position="77"/>
    </location>
</feature>
<dbReference type="EMBL" id="CAKMRJ010005745">
    <property type="protein sequence ID" value="CAH1451947.1"/>
    <property type="molecule type" value="Genomic_DNA"/>
</dbReference>